<gene>
    <name evidence="11" type="ORF">A2419_02145</name>
</gene>
<reference evidence="11 12" key="1">
    <citation type="journal article" date="2016" name="Nat. Commun.">
        <title>Thousands of microbial genomes shed light on interconnected biogeochemical processes in an aquifer system.</title>
        <authorList>
            <person name="Anantharaman K."/>
            <person name="Brown C.T."/>
            <person name="Hug L.A."/>
            <person name="Sharon I."/>
            <person name="Castelle C.J."/>
            <person name="Probst A.J."/>
            <person name="Thomas B.C."/>
            <person name="Singh A."/>
            <person name="Wilkins M.J."/>
            <person name="Karaoz U."/>
            <person name="Brodie E.L."/>
            <person name="Williams K.H."/>
            <person name="Hubbard S.S."/>
            <person name="Banfield J.F."/>
        </authorList>
    </citation>
    <scope>NUCLEOTIDE SEQUENCE [LARGE SCALE GENOMIC DNA]</scope>
</reference>
<evidence type="ECO:0000256" key="1">
    <source>
        <dbReference type="ARBA" id="ARBA00004651"/>
    </source>
</evidence>
<feature type="transmembrane region" description="Helical" evidence="8">
    <location>
        <begin position="133"/>
        <end position="155"/>
    </location>
</feature>
<dbReference type="InterPro" id="IPR003593">
    <property type="entry name" value="AAA+_ATPase"/>
</dbReference>
<dbReference type="Gene3D" id="1.20.1560.10">
    <property type="entry name" value="ABC transporter type 1, transmembrane domain"/>
    <property type="match status" value="1"/>
</dbReference>
<feature type="transmembrane region" description="Helical" evidence="8">
    <location>
        <begin position="59"/>
        <end position="77"/>
    </location>
</feature>
<protein>
    <recommendedName>
        <fullName evidence="13">ABC transporter ATP-binding protein</fullName>
    </recommendedName>
</protein>
<dbReference type="AlphaFoldDB" id="A0A1F4Y3P8"/>
<dbReference type="PANTHER" id="PTHR24221:SF654">
    <property type="entry name" value="ATP-BINDING CASSETTE SUB-FAMILY B MEMBER 6"/>
    <property type="match status" value="1"/>
</dbReference>
<evidence type="ECO:0000256" key="7">
    <source>
        <dbReference type="ARBA" id="ARBA00023136"/>
    </source>
</evidence>
<name>A0A1F4Y3P8_9BACT</name>
<dbReference type="InterPro" id="IPR027417">
    <property type="entry name" value="P-loop_NTPase"/>
</dbReference>
<evidence type="ECO:0000259" key="10">
    <source>
        <dbReference type="PROSITE" id="PS50929"/>
    </source>
</evidence>
<evidence type="ECO:0000256" key="2">
    <source>
        <dbReference type="ARBA" id="ARBA00022448"/>
    </source>
</evidence>
<evidence type="ECO:0000313" key="12">
    <source>
        <dbReference type="Proteomes" id="UP000176568"/>
    </source>
</evidence>
<dbReference type="EMBL" id="MEXB01000008">
    <property type="protein sequence ID" value="OGC88531.1"/>
    <property type="molecule type" value="Genomic_DNA"/>
</dbReference>
<dbReference type="SMART" id="SM00382">
    <property type="entry name" value="AAA"/>
    <property type="match status" value="1"/>
</dbReference>
<dbReference type="InterPro" id="IPR036640">
    <property type="entry name" value="ABC1_TM_sf"/>
</dbReference>
<comment type="subcellular location">
    <subcellularLocation>
        <location evidence="1">Cell membrane</location>
        <topology evidence="1">Multi-pass membrane protein</topology>
    </subcellularLocation>
</comment>
<dbReference type="FunFam" id="3.40.50.300:FF:000287">
    <property type="entry name" value="Multidrug ABC transporter ATP-binding protein"/>
    <property type="match status" value="1"/>
</dbReference>
<dbReference type="Pfam" id="PF00664">
    <property type="entry name" value="ABC_membrane"/>
    <property type="match status" value="1"/>
</dbReference>
<dbReference type="GO" id="GO:0034040">
    <property type="term" value="F:ATPase-coupled lipid transmembrane transporter activity"/>
    <property type="evidence" value="ECO:0007669"/>
    <property type="project" value="TreeGrafter"/>
</dbReference>
<feature type="transmembrane region" description="Helical" evidence="8">
    <location>
        <begin position="246"/>
        <end position="270"/>
    </location>
</feature>
<evidence type="ECO:0000256" key="4">
    <source>
        <dbReference type="ARBA" id="ARBA00022741"/>
    </source>
</evidence>
<organism evidence="11 12">
    <name type="scientific">Candidatus Adlerbacteria bacterium RIFOXYC1_FULL_48_26</name>
    <dbReference type="NCBI Taxonomy" id="1797247"/>
    <lineage>
        <taxon>Bacteria</taxon>
        <taxon>Candidatus Adleribacteriota</taxon>
    </lineage>
</organism>
<keyword evidence="7 8" id="KW-0472">Membrane</keyword>
<comment type="caution">
    <text evidence="11">The sequence shown here is derived from an EMBL/GenBank/DDBJ whole genome shotgun (WGS) entry which is preliminary data.</text>
</comment>
<dbReference type="Gene3D" id="3.40.50.300">
    <property type="entry name" value="P-loop containing nucleotide triphosphate hydrolases"/>
    <property type="match status" value="1"/>
</dbReference>
<dbReference type="Proteomes" id="UP000176568">
    <property type="component" value="Unassembled WGS sequence"/>
</dbReference>
<keyword evidence="2" id="KW-0813">Transport</keyword>
<feature type="domain" description="ABC transporter" evidence="9">
    <location>
        <begin position="340"/>
        <end position="574"/>
    </location>
</feature>
<feature type="transmembrane region" description="Helical" evidence="8">
    <location>
        <begin position="161"/>
        <end position="182"/>
    </location>
</feature>
<keyword evidence="3 8" id="KW-0812">Transmembrane</keyword>
<evidence type="ECO:0000256" key="5">
    <source>
        <dbReference type="ARBA" id="ARBA00022840"/>
    </source>
</evidence>
<dbReference type="SUPFAM" id="SSF90123">
    <property type="entry name" value="ABC transporter transmembrane region"/>
    <property type="match status" value="1"/>
</dbReference>
<keyword evidence="5" id="KW-0067">ATP-binding</keyword>
<dbReference type="PROSITE" id="PS00211">
    <property type="entry name" value="ABC_TRANSPORTER_1"/>
    <property type="match status" value="1"/>
</dbReference>
<evidence type="ECO:0000259" key="9">
    <source>
        <dbReference type="PROSITE" id="PS50893"/>
    </source>
</evidence>
<sequence length="597" mass="67165">MGPIFRVYWRYVRARPFSLLAILLGAFGVQAAFLLGPLYLRKFFNVLASQTPGVQTEHVLFGILFVVTGIWFAEWFARRLQQIFTFKLEAQVMKDIQLDAFDYLLGHSNNFFISNFSGSLTHKIKQYSRSFEVLFDAVVFQFLQTFLFVVGAVVILSIQNLVLGLALGIWSVAFITFQIWVAKLRQPVRIERAAADTHVTATLADAISNQATIALFSAAPYEKSLFHQAITDWYQKTIRLWKIDEYIWSIIGIFILLIEAGLMFGAVYFWQRGELTIGDFVLIQAYLLTTFERLVNINRELRGFFSALAEAGEMREIMDLPHEVQDTKHATTLVVTEGKVQFSNVGFHFSKEKTILENLNLVIASHEKVALVGPSGAGKSTITKLILRLFDIKEGSIEIDGQDISNVTQDSLREAIAFVPQEPILFHRTLMENIRYGRRDATDEEVYEAAKKAHCHEFIAQLKDGYNTYVGERGVKLSGGERQRVAIARAILKNAPILILDEATSSLDSESEALIQDALQTLMQGKTVIVIAHRLSTIMNMDRIVVVENGTIAAEGTHAELLEHKGLYQKLWSIQAGGFIADDGTGVEIPENEEKNI</sequence>
<dbReference type="GO" id="GO:0005524">
    <property type="term" value="F:ATP binding"/>
    <property type="evidence" value="ECO:0007669"/>
    <property type="project" value="UniProtKB-KW"/>
</dbReference>
<dbReference type="GO" id="GO:0005886">
    <property type="term" value="C:plasma membrane"/>
    <property type="evidence" value="ECO:0007669"/>
    <property type="project" value="UniProtKB-SubCell"/>
</dbReference>
<dbReference type="InterPro" id="IPR039421">
    <property type="entry name" value="Type_1_exporter"/>
</dbReference>
<dbReference type="PANTHER" id="PTHR24221">
    <property type="entry name" value="ATP-BINDING CASSETTE SUB-FAMILY B"/>
    <property type="match status" value="1"/>
</dbReference>
<dbReference type="Pfam" id="PF00005">
    <property type="entry name" value="ABC_tran"/>
    <property type="match status" value="1"/>
</dbReference>
<dbReference type="PROSITE" id="PS50893">
    <property type="entry name" value="ABC_TRANSPORTER_2"/>
    <property type="match status" value="1"/>
</dbReference>
<keyword evidence="6 8" id="KW-1133">Transmembrane helix</keyword>
<dbReference type="STRING" id="1797247.A2419_02145"/>
<dbReference type="CDD" id="cd07346">
    <property type="entry name" value="ABC_6TM_exporters"/>
    <property type="match status" value="1"/>
</dbReference>
<proteinExistence type="predicted"/>
<accession>A0A1F4Y3P8</accession>
<dbReference type="GO" id="GO:0140359">
    <property type="term" value="F:ABC-type transporter activity"/>
    <property type="evidence" value="ECO:0007669"/>
    <property type="project" value="InterPro"/>
</dbReference>
<keyword evidence="4" id="KW-0547">Nucleotide-binding</keyword>
<feature type="transmembrane region" description="Helical" evidence="8">
    <location>
        <begin position="20"/>
        <end position="39"/>
    </location>
</feature>
<dbReference type="SUPFAM" id="SSF52540">
    <property type="entry name" value="P-loop containing nucleoside triphosphate hydrolases"/>
    <property type="match status" value="1"/>
</dbReference>
<evidence type="ECO:0000313" key="11">
    <source>
        <dbReference type="EMBL" id="OGC88531.1"/>
    </source>
</evidence>
<evidence type="ECO:0000256" key="3">
    <source>
        <dbReference type="ARBA" id="ARBA00022692"/>
    </source>
</evidence>
<dbReference type="GO" id="GO:0016887">
    <property type="term" value="F:ATP hydrolysis activity"/>
    <property type="evidence" value="ECO:0007669"/>
    <property type="project" value="InterPro"/>
</dbReference>
<evidence type="ECO:0008006" key="13">
    <source>
        <dbReference type="Google" id="ProtNLM"/>
    </source>
</evidence>
<dbReference type="InterPro" id="IPR011527">
    <property type="entry name" value="ABC1_TM_dom"/>
</dbReference>
<dbReference type="PROSITE" id="PS50929">
    <property type="entry name" value="ABC_TM1F"/>
    <property type="match status" value="1"/>
</dbReference>
<evidence type="ECO:0000256" key="8">
    <source>
        <dbReference type="SAM" id="Phobius"/>
    </source>
</evidence>
<dbReference type="InterPro" id="IPR003439">
    <property type="entry name" value="ABC_transporter-like_ATP-bd"/>
</dbReference>
<feature type="domain" description="ABC transmembrane type-1" evidence="10">
    <location>
        <begin position="20"/>
        <end position="297"/>
    </location>
</feature>
<dbReference type="InterPro" id="IPR017871">
    <property type="entry name" value="ABC_transporter-like_CS"/>
</dbReference>
<evidence type="ECO:0000256" key="6">
    <source>
        <dbReference type="ARBA" id="ARBA00022989"/>
    </source>
</evidence>